<keyword evidence="2" id="KW-1185">Reference proteome</keyword>
<evidence type="ECO:0000313" key="1">
    <source>
        <dbReference type="EMBL" id="MFC7202672.1"/>
    </source>
</evidence>
<dbReference type="SUPFAM" id="SSF46785">
    <property type="entry name" value="Winged helix' DNA-binding domain"/>
    <property type="match status" value="1"/>
</dbReference>
<dbReference type="AlphaFoldDB" id="A0ABD5ZBM9"/>
<dbReference type="Gene3D" id="1.10.10.10">
    <property type="entry name" value="Winged helix-like DNA-binding domain superfamily/Winged helix DNA-binding domain"/>
    <property type="match status" value="1"/>
</dbReference>
<dbReference type="InterPro" id="IPR036388">
    <property type="entry name" value="WH-like_DNA-bd_sf"/>
</dbReference>
<proteinExistence type="predicted"/>
<comment type="caution">
    <text evidence="1">The sequence shown here is derived from an EMBL/GenBank/DDBJ whole genome shotgun (WGS) entry which is preliminary data.</text>
</comment>
<dbReference type="EMBL" id="JBHTAA010000001">
    <property type="protein sequence ID" value="MFC7202672.1"/>
    <property type="molecule type" value="Genomic_DNA"/>
</dbReference>
<protein>
    <submittedName>
        <fullName evidence="1">Winged helix-turn-helix domain-containing protein</fullName>
    </submittedName>
</protein>
<dbReference type="RefSeq" id="WP_390221968.1">
    <property type="nucleotide sequence ID" value="NZ_JBHTAA010000001.1"/>
</dbReference>
<dbReference type="Pfam" id="PF13412">
    <property type="entry name" value="HTH_24"/>
    <property type="match status" value="1"/>
</dbReference>
<name>A0ABD5ZBM9_9EURY</name>
<reference evidence="1 2" key="1">
    <citation type="journal article" date="2019" name="Int. J. Syst. Evol. Microbiol.">
        <title>The Global Catalogue of Microorganisms (GCM) 10K type strain sequencing project: providing services to taxonomists for standard genome sequencing and annotation.</title>
        <authorList>
            <consortium name="The Broad Institute Genomics Platform"/>
            <consortium name="The Broad Institute Genome Sequencing Center for Infectious Disease"/>
            <person name="Wu L."/>
            <person name="Ma J."/>
        </authorList>
    </citation>
    <scope>NUCLEOTIDE SEQUENCE [LARGE SCALE GENOMIC DNA]</scope>
    <source>
        <strain evidence="1 2">DSM 29988</strain>
    </source>
</reference>
<evidence type="ECO:0000313" key="2">
    <source>
        <dbReference type="Proteomes" id="UP001596481"/>
    </source>
</evidence>
<sequence>MQLVEPTDFDILGYLQSNGRNNAVNLAVALDRERTYMNTRLRTLCELGCTQRVGPAKNSGLYEITSVGVAALQYRSANKDPDVDFLELIHEAAEASPDESVQ</sequence>
<gene>
    <name evidence="1" type="ORF">ACFQJC_04040</name>
</gene>
<organism evidence="1 2">
    <name type="scientific">Haloferax namakaokahaiae</name>
    <dbReference type="NCBI Taxonomy" id="1748331"/>
    <lineage>
        <taxon>Archaea</taxon>
        <taxon>Methanobacteriati</taxon>
        <taxon>Methanobacteriota</taxon>
        <taxon>Stenosarchaea group</taxon>
        <taxon>Halobacteria</taxon>
        <taxon>Halobacteriales</taxon>
        <taxon>Haloferacaceae</taxon>
        <taxon>Haloferax</taxon>
    </lineage>
</organism>
<accession>A0ABD5ZBM9</accession>
<dbReference type="InterPro" id="IPR036390">
    <property type="entry name" value="WH_DNA-bd_sf"/>
</dbReference>
<dbReference type="Proteomes" id="UP001596481">
    <property type="component" value="Unassembled WGS sequence"/>
</dbReference>